<dbReference type="WBParaSite" id="TMUE_2000006071.1">
    <property type="protein sequence ID" value="TMUE_2000006071.1"/>
    <property type="gene ID" value="WBGene00299454"/>
</dbReference>
<evidence type="ECO:0000313" key="3">
    <source>
        <dbReference type="WBParaSite" id="TMUE_2000006071.1"/>
    </source>
</evidence>
<reference evidence="3" key="1">
    <citation type="submission" date="2019-12" db="UniProtKB">
        <authorList>
            <consortium name="WormBaseParasite"/>
        </authorList>
    </citation>
    <scope>IDENTIFICATION</scope>
</reference>
<keyword evidence="2" id="KW-1185">Reference proteome</keyword>
<name>A0A5S6QFB8_TRIMR</name>
<evidence type="ECO:0000256" key="1">
    <source>
        <dbReference type="SAM" id="MobiDB-lite"/>
    </source>
</evidence>
<dbReference type="Proteomes" id="UP000046395">
    <property type="component" value="Unassembled WGS sequence"/>
</dbReference>
<evidence type="ECO:0000313" key="2">
    <source>
        <dbReference type="Proteomes" id="UP000046395"/>
    </source>
</evidence>
<organism evidence="2 3">
    <name type="scientific">Trichuris muris</name>
    <name type="common">Mouse whipworm</name>
    <dbReference type="NCBI Taxonomy" id="70415"/>
    <lineage>
        <taxon>Eukaryota</taxon>
        <taxon>Metazoa</taxon>
        <taxon>Ecdysozoa</taxon>
        <taxon>Nematoda</taxon>
        <taxon>Enoplea</taxon>
        <taxon>Dorylaimia</taxon>
        <taxon>Trichinellida</taxon>
        <taxon>Trichuridae</taxon>
        <taxon>Trichuris</taxon>
    </lineage>
</organism>
<dbReference type="AlphaFoldDB" id="A0A5S6QFB8"/>
<sequence>MLRFNYTVRFLESVPVLSRQFNAGRSGLSVTDKHTQLKSSACRLRYSLRLQKDRAPAKRIRIADAQRDRVAQAIDGSPTPGGRTAPPTGSQRPHQTRIEASARPVQPLEPKLVPMVRIRFADFPYLHCSIGQRLFTLEICCGYRYERAQIYTPWLGFSRTVESIPNTMEDMAFCGDIVAISGQSGSSDFVPYEELPMGAHQDQERYRAHLSRILVITRAVRRSTAAVAAEATKTAAADVHLRVSVPEFQPDSLSNGTACLSCDKDRANIAAPRVSLRSHNRLTHVLFTWNPSPLWSSKFSLATATKICSDGGSRRAYTPHLQRTPSRPLPTRLAFGRPFAEKNARDGQQHCQSGQVQARRSSAIRFQGWSIRQVSYYTLHGGFRLPWPSISTNTFHGLR</sequence>
<protein>
    <submittedName>
        <fullName evidence="3">Uncharacterized protein</fullName>
    </submittedName>
</protein>
<feature type="region of interest" description="Disordered" evidence="1">
    <location>
        <begin position="69"/>
        <end position="103"/>
    </location>
</feature>
<feature type="compositionally biased region" description="Low complexity" evidence="1">
    <location>
        <begin position="76"/>
        <end position="89"/>
    </location>
</feature>
<proteinExistence type="predicted"/>
<accession>A0A5S6QFB8</accession>